<dbReference type="EMBL" id="JACEFI010000016">
    <property type="protein sequence ID" value="KAH0594329.1"/>
    <property type="molecule type" value="Genomic_DNA"/>
</dbReference>
<dbReference type="Pfam" id="PF00698">
    <property type="entry name" value="Acyl_transf_1"/>
    <property type="match status" value="1"/>
</dbReference>
<keyword evidence="3" id="KW-0808">Transferase</keyword>
<dbReference type="SMART" id="SM00827">
    <property type="entry name" value="PKS_AT"/>
    <property type="match status" value="1"/>
</dbReference>
<dbReference type="Pfam" id="PF00109">
    <property type="entry name" value="ketoacyl-synt"/>
    <property type="match status" value="1"/>
</dbReference>
<evidence type="ECO:0000256" key="2">
    <source>
        <dbReference type="ARBA" id="ARBA00022553"/>
    </source>
</evidence>
<evidence type="ECO:0000256" key="5">
    <source>
        <dbReference type="SAM" id="MobiDB-lite"/>
    </source>
</evidence>
<dbReference type="Gene3D" id="3.40.366.10">
    <property type="entry name" value="Malonyl-Coenzyme A Acyl Carrier Protein, domain 2"/>
    <property type="match status" value="1"/>
</dbReference>
<keyword evidence="1" id="KW-0596">Phosphopantetheine</keyword>
<dbReference type="SUPFAM" id="SSF55048">
    <property type="entry name" value="Probable ACP-binding domain of malonyl-CoA ACP transacylase"/>
    <property type="match status" value="1"/>
</dbReference>
<dbReference type="InterPro" id="IPR014030">
    <property type="entry name" value="Ketoacyl_synth_N"/>
</dbReference>
<dbReference type="InterPro" id="IPR018201">
    <property type="entry name" value="Ketoacyl_synth_AS"/>
</dbReference>
<evidence type="ECO:0000256" key="3">
    <source>
        <dbReference type="ARBA" id="ARBA00022679"/>
    </source>
</evidence>
<keyword evidence="2" id="KW-0597">Phosphoprotein</keyword>
<comment type="caution">
    <text evidence="7">The sequence shown here is derived from an EMBL/GenBank/DDBJ whole genome shotgun (WGS) entry which is preliminary data.</text>
</comment>
<keyword evidence="4" id="KW-0560">Oxidoreductase</keyword>
<dbReference type="InterPro" id="IPR014043">
    <property type="entry name" value="Acyl_transferase_dom"/>
</dbReference>
<dbReference type="Proteomes" id="UP000764110">
    <property type="component" value="Unassembled WGS sequence"/>
</dbReference>
<sequence>MVHPRIECNGHGAVRNDEFLEPIAIVGAACRLAGEASSLHGLWDMMQNSRTAHAKVPEERWHADAWYHPDPDRKGSLNTTHGFFLEQDVAAFDAPFFSVTAKEAAGMDPAKRLLLEVSYEAFENAGLPMDKVAGTKTGVYVGSMTSDYELLSTREIYDEPHMAAAGSSEAMTANRVSWFFDLRGPSLTLDTACSSSLYALHLACQSLRLGETNMALVAGVSVVLHPNFMQQLVAMHMLSLDGISHTFDDRANGYGRGEGLRGLVIKRLGDAIRDGDTIRAVIRGSGTNVDGKTPSVTMPSPEAQADLIRDVYRKAGLPLDQTQYIELHGTGTPVGDPIELSAIAATFGACRSHGNPVHVGSIKPNVGHTEGCAGLAGVFKAIMCLEKGVLLPTAEVGKINPKLRFADWNIVLPAQTMAWPTHGPRRVSVNSFGFGGANAHIILDDAHHYMKAKGLNGKHSTLHNTKYLESNPTSKSDITNSPTDKIMNGDENGIDVTKKPKKKKKKKLFIMSSRDEPGIQRLGKSLGSYWKSDKAINDVTNAATYLSDVAYTLATRRSLFDYRSFVVAESTEELVQGLEGPLPRFKRSTKQNRVAFVFTGQGAQWAGMGRQLMEFPTFAASVARSKACLESLRCPFDVETEIQQTEGSKIESSEYSQPICTVVQIALVDLLREWDIRPKAVVGHSSAAAYAAEILSHEDVVKVAFIRGVYSGMVSRGPKAGAMLAAGISEEEAEAYLATMPSETVVTACVNNPKSVTLSGDAEFVDILEQSIAKDGNFARKLRVVTAYHSPHMRMVADDCLRAMVEAGVGGANQEAKIPMFSSVTGQFIDPIEVGKSYWIRNMCGTVRFSEAVSSLLVGSSGRRAGRKATVKWDALLEVGPHAALKAPGLIAVNMNGFDEMAEKAGDAQWDKWKDKILGAHSEVAFFVACRLGRDDGEDIDWFEGSFNFCLRVMFNDAGADAVIRFPGPGHTTFRDEKVTNEVQIIKFLHEHTRISLYHDPAVPAKIYLNPNINSTILDAVFEQIANILLQLFQFDFSRIGAVSKDPSLDTWSVTRRPLTYSMNELATTAFYPLDELATGPFESASGYLTHLSDENLTHLFTATEAEEQYVARHLFARLVDKHCIHDNGTFKLFCDDLQP</sequence>
<dbReference type="GO" id="GO:0044550">
    <property type="term" value="P:secondary metabolite biosynthetic process"/>
    <property type="evidence" value="ECO:0007669"/>
    <property type="project" value="TreeGrafter"/>
</dbReference>
<dbReference type="InterPro" id="IPR016039">
    <property type="entry name" value="Thiolase-like"/>
</dbReference>
<evidence type="ECO:0000256" key="4">
    <source>
        <dbReference type="ARBA" id="ARBA00023002"/>
    </source>
</evidence>
<dbReference type="AlphaFoldDB" id="A0A9P8S4M0"/>
<dbReference type="Pfam" id="PF22621">
    <property type="entry name" value="CurL-like_PKS_C"/>
    <property type="match status" value="1"/>
</dbReference>
<dbReference type="PANTHER" id="PTHR43775">
    <property type="entry name" value="FATTY ACID SYNTHASE"/>
    <property type="match status" value="1"/>
</dbReference>
<dbReference type="PANTHER" id="PTHR43775:SF29">
    <property type="entry name" value="ASPERFURANONE POLYKETIDE SYNTHASE AFOG-RELATED"/>
    <property type="match status" value="1"/>
</dbReference>
<evidence type="ECO:0000256" key="1">
    <source>
        <dbReference type="ARBA" id="ARBA00022450"/>
    </source>
</evidence>
<dbReference type="SMART" id="SM00825">
    <property type="entry name" value="PKS_KS"/>
    <property type="match status" value="1"/>
</dbReference>
<organism evidence="7 8">
    <name type="scientific">Metarhizium humberi</name>
    <dbReference type="NCBI Taxonomy" id="2596975"/>
    <lineage>
        <taxon>Eukaryota</taxon>
        <taxon>Fungi</taxon>
        <taxon>Dikarya</taxon>
        <taxon>Ascomycota</taxon>
        <taxon>Pezizomycotina</taxon>
        <taxon>Sordariomycetes</taxon>
        <taxon>Hypocreomycetidae</taxon>
        <taxon>Hypocreales</taxon>
        <taxon>Clavicipitaceae</taxon>
        <taxon>Metarhizium</taxon>
    </lineage>
</organism>
<dbReference type="Pfam" id="PF16197">
    <property type="entry name" value="KAsynt_C_assoc"/>
    <property type="match status" value="1"/>
</dbReference>
<dbReference type="InterPro" id="IPR016035">
    <property type="entry name" value="Acyl_Trfase/lysoPLipase"/>
</dbReference>
<evidence type="ECO:0000259" key="6">
    <source>
        <dbReference type="PROSITE" id="PS52004"/>
    </source>
</evidence>
<dbReference type="Gene3D" id="3.40.47.10">
    <property type="match status" value="1"/>
</dbReference>
<dbReference type="PROSITE" id="PS00606">
    <property type="entry name" value="KS3_1"/>
    <property type="match status" value="1"/>
</dbReference>
<dbReference type="SUPFAM" id="SSF53901">
    <property type="entry name" value="Thiolase-like"/>
    <property type="match status" value="1"/>
</dbReference>
<name>A0A9P8S4M0_9HYPO</name>
<proteinExistence type="predicted"/>
<dbReference type="SUPFAM" id="SSF52151">
    <property type="entry name" value="FabD/lysophospholipase-like"/>
    <property type="match status" value="1"/>
</dbReference>
<evidence type="ECO:0000313" key="8">
    <source>
        <dbReference type="Proteomes" id="UP000764110"/>
    </source>
</evidence>
<feature type="compositionally biased region" description="Polar residues" evidence="5">
    <location>
        <begin position="467"/>
        <end position="483"/>
    </location>
</feature>
<feature type="region of interest" description="Disordered" evidence="5">
    <location>
        <begin position="467"/>
        <end position="501"/>
    </location>
</feature>
<feature type="domain" description="Ketosynthase family 3 (KS3)" evidence="6">
    <location>
        <begin position="20"/>
        <end position="445"/>
    </location>
</feature>
<protein>
    <submittedName>
        <fullName evidence="7">Polyketide synthase</fullName>
    </submittedName>
</protein>
<dbReference type="InterPro" id="IPR016036">
    <property type="entry name" value="Malonyl_transacylase_ACP-bd"/>
</dbReference>
<dbReference type="PROSITE" id="PS52004">
    <property type="entry name" value="KS3_2"/>
    <property type="match status" value="1"/>
</dbReference>
<dbReference type="InterPro" id="IPR050091">
    <property type="entry name" value="PKS_NRPS_Biosynth_Enz"/>
</dbReference>
<dbReference type="GO" id="GO:0016491">
    <property type="term" value="F:oxidoreductase activity"/>
    <property type="evidence" value="ECO:0007669"/>
    <property type="project" value="UniProtKB-KW"/>
</dbReference>
<gene>
    <name evidence="7" type="ORF">MHUMG1_07677</name>
</gene>
<accession>A0A9P8S4M0</accession>
<reference evidence="7 8" key="1">
    <citation type="submission" date="2020-07" db="EMBL/GenBank/DDBJ databases">
        <title>Metarhizium humberi genome.</title>
        <authorList>
            <person name="Lysoe E."/>
        </authorList>
    </citation>
    <scope>NUCLEOTIDE SEQUENCE [LARGE SCALE GENOMIC DNA]</scope>
    <source>
        <strain evidence="7 8">ESALQ1638</strain>
    </source>
</reference>
<dbReference type="Pfam" id="PF02801">
    <property type="entry name" value="Ketoacyl-synt_C"/>
    <property type="match status" value="1"/>
</dbReference>
<dbReference type="GO" id="GO:0004315">
    <property type="term" value="F:3-oxoacyl-[acyl-carrier-protein] synthase activity"/>
    <property type="evidence" value="ECO:0007669"/>
    <property type="project" value="InterPro"/>
</dbReference>
<dbReference type="InterPro" id="IPR032821">
    <property type="entry name" value="PKS_assoc"/>
</dbReference>
<keyword evidence="8" id="KW-1185">Reference proteome</keyword>
<dbReference type="InterPro" id="IPR020841">
    <property type="entry name" value="PKS_Beta-ketoAc_synthase_dom"/>
</dbReference>
<dbReference type="GO" id="GO:0004312">
    <property type="term" value="F:fatty acid synthase activity"/>
    <property type="evidence" value="ECO:0007669"/>
    <property type="project" value="TreeGrafter"/>
</dbReference>
<evidence type="ECO:0000313" key="7">
    <source>
        <dbReference type="EMBL" id="KAH0594329.1"/>
    </source>
</evidence>
<dbReference type="InterPro" id="IPR001227">
    <property type="entry name" value="Ac_transferase_dom_sf"/>
</dbReference>
<dbReference type="InterPro" id="IPR014031">
    <property type="entry name" value="Ketoacyl_synth_C"/>
</dbReference>
<dbReference type="GO" id="GO:0006633">
    <property type="term" value="P:fatty acid biosynthetic process"/>
    <property type="evidence" value="ECO:0007669"/>
    <property type="project" value="InterPro"/>
</dbReference>
<dbReference type="CDD" id="cd00833">
    <property type="entry name" value="PKS"/>
    <property type="match status" value="1"/>
</dbReference>